<gene>
    <name evidence="2" type="ORF">FJY68_01930</name>
</gene>
<dbReference type="InterPro" id="IPR029068">
    <property type="entry name" value="Glyas_Bleomycin-R_OHBP_Dase"/>
</dbReference>
<dbReference type="EMBL" id="VGIR01000006">
    <property type="protein sequence ID" value="MBM3330595.1"/>
    <property type="molecule type" value="Genomic_DNA"/>
</dbReference>
<name>A0A937XGD1_UNCW3</name>
<evidence type="ECO:0000259" key="1">
    <source>
        <dbReference type="PROSITE" id="PS51819"/>
    </source>
</evidence>
<dbReference type="AlphaFoldDB" id="A0A937XGD1"/>
<evidence type="ECO:0000313" key="3">
    <source>
        <dbReference type="Proteomes" id="UP000779900"/>
    </source>
</evidence>
<evidence type="ECO:0000313" key="2">
    <source>
        <dbReference type="EMBL" id="MBM3330595.1"/>
    </source>
</evidence>
<dbReference type="SUPFAM" id="SSF54593">
    <property type="entry name" value="Glyoxalase/Bleomycin resistance protein/Dihydroxybiphenyl dioxygenase"/>
    <property type="match status" value="1"/>
</dbReference>
<dbReference type="Proteomes" id="UP000779900">
    <property type="component" value="Unassembled WGS sequence"/>
</dbReference>
<dbReference type="PROSITE" id="PS51819">
    <property type="entry name" value="VOC"/>
    <property type="match status" value="1"/>
</dbReference>
<dbReference type="InterPro" id="IPR004360">
    <property type="entry name" value="Glyas_Fos-R_dOase_dom"/>
</dbReference>
<reference evidence="2" key="1">
    <citation type="submission" date="2019-03" db="EMBL/GenBank/DDBJ databases">
        <title>Lake Tanganyika Metagenome-Assembled Genomes (MAGs).</title>
        <authorList>
            <person name="Tran P."/>
        </authorList>
    </citation>
    <scope>NUCLEOTIDE SEQUENCE</scope>
    <source>
        <strain evidence="2">K_DeepCast_150m_m2_040</strain>
    </source>
</reference>
<accession>A0A937XGD1</accession>
<proteinExistence type="predicted"/>
<organism evidence="2 3">
    <name type="scientific">candidate division WOR-3 bacterium</name>
    <dbReference type="NCBI Taxonomy" id="2052148"/>
    <lineage>
        <taxon>Bacteria</taxon>
        <taxon>Bacteria division WOR-3</taxon>
    </lineage>
</organism>
<dbReference type="CDD" id="cd06587">
    <property type="entry name" value="VOC"/>
    <property type="match status" value="1"/>
</dbReference>
<dbReference type="Pfam" id="PF00903">
    <property type="entry name" value="Glyoxalase"/>
    <property type="match status" value="1"/>
</dbReference>
<protein>
    <submittedName>
        <fullName evidence="2">VOC family protein</fullName>
    </submittedName>
</protein>
<dbReference type="InterPro" id="IPR037523">
    <property type="entry name" value="VOC_core"/>
</dbReference>
<feature type="domain" description="VOC" evidence="1">
    <location>
        <begin position="13"/>
        <end position="129"/>
    </location>
</feature>
<comment type="caution">
    <text evidence="2">The sequence shown here is derived from an EMBL/GenBank/DDBJ whole genome shotgun (WGS) entry which is preliminary data.</text>
</comment>
<sequence length="130" mass="14618">MRGVEMAKHRVKGLAFASVYVDDFEKAYRFYAEVLGLEKEYDMGSAACFFKLPDNTGLYLQGKNKAASYGEDTMRTAFVFSVESAEATYERLKAAGVRFIYAEPKHMGGDNYWFQFYDPAGNILEALGGK</sequence>
<dbReference type="Gene3D" id="3.10.180.10">
    <property type="entry name" value="2,3-Dihydroxybiphenyl 1,2-Dioxygenase, domain 1"/>
    <property type="match status" value="1"/>
</dbReference>